<comment type="caution">
    <text evidence="1">The sequence shown here is derived from an EMBL/GenBank/DDBJ whole genome shotgun (WGS) entry which is preliminary data.</text>
</comment>
<dbReference type="AlphaFoldDB" id="A0A5J4UA48"/>
<evidence type="ECO:0000313" key="2">
    <source>
        <dbReference type="Proteomes" id="UP000324800"/>
    </source>
</evidence>
<gene>
    <name evidence="1" type="ORF">EZS28_037006</name>
</gene>
<dbReference type="EMBL" id="SNRW01018302">
    <property type="protein sequence ID" value="KAA6367467.1"/>
    <property type="molecule type" value="Genomic_DNA"/>
</dbReference>
<name>A0A5J4UA48_9EUKA</name>
<accession>A0A5J4UA48</accession>
<reference evidence="1 2" key="1">
    <citation type="submission" date="2019-03" db="EMBL/GenBank/DDBJ databases">
        <title>Single cell metagenomics reveals metabolic interactions within the superorganism composed of flagellate Streblomastix strix and complex community of Bacteroidetes bacteria on its surface.</title>
        <authorList>
            <person name="Treitli S.C."/>
            <person name="Kolisko M."/>
            <person name="Husnik F."/>
            <person name="Keeling P."/>
            <person name="Hampl V."/>
        </authorList>
    </citation>
    <scope>NUCLEOTIDE SEQUENCE [LARGE SCALE GENOMIC DNA]</scope>
    <source>
        <strain evidence="1">ST1C</strain>
    </source>
</reference>
<proteinExistence type="predicted"/>
<dbReference type="Proteomes" id="UP000324800">
    <property type="component" value="Unassembled WGS sequence"/>
</dbReference>
<evidence type="ECO:0000313" key="1">
    <source>
        <dbReference type="EMBL" id="KAA6367467.1"/>
    </source>
</evidence>
<feature type="non-terminal residue" evidence="1">
    <location>
        <position position="258"/>
    </location>
</feature>
<organism evidence="1 2">
    <name type="scientific">Streblomastix strix</name>
    <dbReference type="NCBI Taxonomy" id="222440"/>
    <lineage>
        <taxon>Eukaryota</taxon>
        <taxon>Metamonada</taxon>
        <taxon>Preaxostyla</taxon>
        <taxon>Oxymonadida</taxon>
        <taxon>Streblomastigidae</taxon>
        <taxon>Streblomastix</taxon>
    </lineage>
</organism>
<sequence length="258" mass="28969">MLIIFALCTLSFGLTFEKGQLYYIPQKVDSNGTVTFNYSDYSESMEFYKAVSIENFNPFRQGSSEYDKSFCIFLLDQFANYKTNTPLTETEFSCEGVQSAYTSLLYGLYGYAVGFYESRDVSPSITGLIRASANRVEFKDVPDDKKEIAEFTDYDIPLSCKGTAYSQTFYGLENYGLVDAQCISNTIIPTDLSKCSNGSATMPYLTGYTMGLFEKGDANTMKKAILRFGPVLNTQDNILYIGWETGTNNKEQWVIVQG</sequence>
<protein>
    <submittedName>
        <fullName evidence="1">Uncharacterized protein</fullName>
    </submittedName>
</protein>